<dbReference type="FunFam" id="1.10.287.180:FF:000001">
    <property type="entry name" value="Transcription elongation factor GreA"/>
    <property type="match status" value="1"/>
</dbReference>
<dbReference type="Gene3D" id="1.10.287.180">
    <property type="entry name" value="Transcription elongation factor, GreA/GreB, N-terminal domain"/>
    <property type="match status" value="1"/>
</dbReference>
<evidence type="ECO:0000256" key="4">
    <source>
        <dbReference type="ARBA" id="ARBA00023125"/>
    </source>
</evidence>
<evidence type="ECO:0000313" key="10">
    <source>
        <dbReference type="EMBL" id="MBO8468212.1"/>
    </source>
</evidence>
<dbReference type="EMBL" id="JADIMF010000003">
    <property type="protein sequence ID" value="MBO8468212.1"/>
    <property type="molecule type" value="Genomic_DNA"/>
</dbReference>
<dbReference type="GO" id="GO:0032784">
    <property type="term" value="P:regulation of DNA-templated transcription elongation"/>
    <property type="evidence" value="ECO:0007669"/>
    <property type="project" value="InterPro"/>
</dbReference>
<dbReference type="SUPFAM" id="SSF54534">
    <property type="entry name" value="FKBP-like"/>
    <property type="match status" value="1"/>
</dbReference>
<accession>A0A9D9NC10</accession>
<feature type="coiled-coil region" evidence="7">
    <location>
        <begin position="800"/>
        <end position="827"/>
    </location>
</feature>
<dbReference type="InterPro" id="IPR011990">
    <property type="entry name" value="TPR-like_helical_dom_sf"/>
</dbReference>
<dbReference type="Gene3D" id="1.25.40.10">
    <property type="entry name" value="Tetratricopeptide repeat domain"/>
    <property type="match status" value="1"/>
</dbReference>
<dbReference type="SUPFAM" id="SSF48452">
    <property type="entry name" value="TPR-like"/>
    <property type="match status" value="1"/>
</dbReference>
<keyword evidence="5 6" id="KW-0804">Transcription</keyword>
<dbReference type="GO" id="GO:0003677">
    <property type="term" value="F:DNA binding"/>
    <property type="evidence" value="ECO:0007669"/>
    <property type="project" value="UniProtKB-KW"/>
</dbReference>
<evidence type="ECO:0000256" key="7">
    <source>
        <dbReference type="SAM" id="Coils"/>
    </source>
</evidence>
<evidence type="ECO:0000256" key="1">
    <source>
        <dbReference type="ARBA" id="ARBA00008213"/>
    </source>
</evidence>
<gene>
    <name evidence="10" type="primary">greA</name>
    <name evidence="10" type="ORF">IAA72_00315</name>
</gene>
<evidence type="ECO:0000259" key="9">
    <source>
        <dbReference type="Pfam" id="PF03449"/>
    </source>
</evidence>
<name>A0A9D9NC10_9SPIO</name>
<dbReference type="InterPro" id="IPR006359">
    <property type="entry name" value="Tscrpt_elong_fac_GreA"/>
</dbReference>
<keyword evidence="4 6" id="KW-0238">DNA-binding</keyword>
<feature type="domain" description="Transcription elongation factor GreA/GreB N-terminal" evidence="9">
    <location>
        <begin position="758"/>
        <end position="826"/>
    </location>
</feature>
<dbReference type="AlphaFoldDB" id="A0A9D9NC10"/>
<dbReference type="Gene3D" id="3.10.50.30">
    <property type="entry name" value="Transcription elongation factor, GreA/GreB, C-terminal domain"/>
    <property type="match status" value="1"/>
</dbReference>
<dbReference type="Pfam" id="PF01272">
    <property type="entry name" value="GreA_GreB"/>
    <property type="match status" value="1"/>
</dbReference>
<reference evidence="10" key="2">
    <citation type="journal article" date="2021" name="PeerJ">
        <title>Extensive microbial diversity within the chicken gut microbiome revealed by metagenomics and culture.</title>
        <authorList>
            <person name="Gilroy R."/>
            <person name="Ravi A."/>
            <person name="Getino M."/>
            <person name="Pursley I."/>
            <person name="Horton D.L."/>
            <person name="Alikhan N.F."/>
            <person name="Baker D."/>
            <person name="Gharbi K."/>
            <person name="Hall N."/>
            <person name="Watson M."/>
            <person name="Adriaenssens E.M."/>
            <person name="Foster-Nyarko E."/>
            <person name="Jarju S."/>
            <person name="Secka A."/>
            <person name="Antonio M."/>
            <person name="Oren A."/>
            <person name="Chaudhuri R.R."/>
            <person name="La Ragione R."/>
            <person name="Hildebrand F."/>
            <person name="Pallen M.J."/>
        </authorList>
    </citation>
    <scope>NUCLEOTIDE SEQUENCE</scope>
    <source>
        <strain evidence="10">14700</strain>
    </source>
</reference>
<evidence type="ECO:0000259" key="8">
    <source>
        <dbReference type="Pfam" id="PF01272"/>
    </source>
</evidence>
<keyword evidence="10" id="KW-0648">Protein biosynthesis</keyword>
<dbReference type="PANTHER" id="PTHR30437">
    <property type="entry name" value="TRANSCRIPTION ELONGATION FACTOR GREA"/>
    <property type="match status" value="1"/>
</dbReference>
<evidence type="ECO:0000256" key="3">
    <source>
        <dbReference type="ARBA" id="ARBA00023015"/>
    </source>
</evidence>
<feature type="domain" description="Transcription elongation factor GreA/GreB C-terminal" evidence="8">
    <location>
        <begin position="835"/>
        <end position="907"/>
    </location>
</feature>
<dbReference type="InterPro" id="IPR018151">
    <property type="entry name" value="TF_GreA/GreB_CS"/>
</dbReference>
<proteinExistence type="inferred from homology"/>
<dbReference type="InterPro" id="IPR001437">
    <property type="entry name" value="Tscrpt_elong_fac_GreA/B_C"/>
</dbReference>
<evidence type="ECO:0000256" key="6">
    <source>
        <dbReference type="RuleBase" id="RU000556"/>
    </source>
</evidence>
<dbReference type="NCBIfam" id="TIGR01462">
    <property type="entry name" value="greA"/>
    <property type="match status" value="1"/>
</dbReference>
<evidence type="ECO:0000256" key="2">
    <source>
        <dbReference type="ARBA" id="ARBA00013729"/>
    </source>
</evidence>
<organism evidence="10 11">
    <name type="scientific">Candidatus Ornithospirochaeta stercoravium</name>
    <dbReference type="NCBI Taxonomy" id="2840897"/>
    <lineage>
        <taxon>Bacteria</taxon>
        <taxon>Pseudomonadati</taxon>
        <taxon>Spirochaetota</taxon>
        <taxon>Spirochaetia</taxon>
        <taxon>Spirochaetales</taxon>
        <taxon>Spirochaetaceae</taxon>
        <taxon>Spirochaetaceae incertae sedis</taxon>
        <taxon>Candidatus Ornithospirochaeta</taxon>
    </lineage>
</organism>
<dbReference type="InterPro" id="IPR036805">
    <property type="entry name" value="Tscrpt_elong_fac_GreA/B_N_sf"/>
</dbReference>
<comment type="similarity">
    <text evidence="1 6">Belongs to the GreA/GreB family.</text>
</comment>
<keyword evidence="3 6" id="KW-0805">Transcription regulation</keyword>
<dbReference type="PROSITE" id="PS00829">
    <property type="entry name" value="GREAB_1"/>
    <property type="match status" value="1"/>
</dbReference>
<comment type="function">
    <text evidence="6">Necessary for efficient RNA polymerase transcription elongation past template-encoded arresting sites. The arresting sites in DNA have the property of trapping a certain fraction of elongating RNA polymerases that pass through, resulting in locked ternary complexes. Cleavage of the nascent transcript by cleavage factors such as GreA or GreB allows the resumption of elongation from the new 3'terminus. GreA releases sequences of 2 to 3 nucleotides.</text>
</comment>
<sequence length="911" mass="104646">MFDFKELLSEEKNLGSRMASSYKVDAFEKIDKELQAIADDDTKMDLRDEAKSELENNEDSIILNYIVGRISLMLRPHEYSMRLNNLLLSFYEAGNWDVVKYIGALILSAGESSKALRVLGDVADQMGNEDEKWDYYERLVRSDSSDKEIIIVVADHFEAKGDKQKAMNYYQRALLRLQKADDETHIVDIFRKLLDNGRTGYPFYSSFAENETEKNPELGKDLYLLLLSYVTKERDTHEAGSSEYRRNLDNTIEISRRILTLTPDDMDVRNALIEAIKLKYSESQRLSECLKHHNILSKDKDPVKTLSAFEKDIAFSVGTYVFQKATRRVGLIIKVEKRVVTVRYSATDTQEIKLESAFDALTPLTKQNLKVIKKGVPAPKIKAKIMGEGGIAWLVRTLLYSAADNKETLKEMKNDVVPSILTESEWKEISDKIKLELRDNSYIRIIPGSTDVYQLMAYPSTPEEKQLYIFRGETTFYGRVDAIINALSNKQIEKSSDAFMEMVSYFQDQLSSEKTQLSIRIASVLLLDYLSEKEVPVSFDVSFDSLYRNLEESEIKEIFAAIDSTVLKKEFVDAVIDYDKAAAADTLVLIFPEYINSYIPTKLRRLRKGVVYYALIKKTVESFRDAIPSFIFFSCEANLSDSDLQKADVTRDQIFRAELMALSHIAKAADNQENRKNIKTLRKALVDDRAIDRFLSSASREDIDDARPLILFNGGLENDEKASYKSKILSRFPDYDFNEKKPEPVKPQSPKVVSGFLCTEASYNRKKDELKDINTVQMPEILKEINFARELGDLRENSEYQYAKEHKRELERRIGELNNDLTTVRVMTPSDVLPDLIGFGTRVTLRDRIENKEVVYTFMGRWESNPEEGIIDFNAPLGQKLVNHKTGDDVQFEINGRQYDYEVLKIEVLDF</sequence>
<dbReference type="Pfam" id="PF03449">
    <property type="entry name" value="GreA_GreB_N"/>
    <property type="match status" value="1"/>
</dbReference>
<dbReference type="GO" id="GO:0006354">
    <property type="term" value="P:DNA-templated transcription elongation"/>
    <property type="evidence" value="ECO:0007669"/>
    <property type="project" value="TreeGrafter"/>
</dbReference>
<dbReference type="PANTHER" id="PTHR30437:SF4">
    <property type="entry name" value="TRANSCRIPTION ELONGATION FACTOR GREA"/>
    <property type="match status" value="1"/>
</dbReference>
<dbReference type="InterPro" id="IPR022691">
    <property type="entry name" value="Tscrpt_elong_fac_GreA/B_N"/>
</dbReference>
<evidence type="ECO:0000256" key="5">
    <source>
        <dbReference type="ARBA" id="ARBA00023163"/>
    </source>
</evidence>
<dbReference type="GO" id="GO:0003746">
    <property type="term" value="F:translation elongation factor activity"/>
    <property type="evidence" value="ECO:0007669"/>
    <property type="project" value="UniProtKB-KW"/>
</dbReference>
<evidence type="ECO:0000313" key="11">
    <source>
        <dbReference type="Proteomes" id="UP000810292"/>
    </source>
</evidence>
<keyword evidence="10" id="KW-0251">Elongation factor</keyword>
<dbReference type="InterPro" id="IPR023459">
    <property type="entry name" value="Tscrpt_elong_fac_GreA/B_fam"/>
</dbReference>
<comment type="caution">
    <text evidence="10">The sequence shown here is derived from an EMBL/GenBank/DDBJ whole genome shotgun (WGS) entry which is preliminary data.</text>
</comment>
<dbReference type="InterPro" id="IPR036953">
    <property type="entry name" value="GreA/GreB_C_sf"/>
</dbReference>
<protein>
    <recommendedName>
        <fullName evidence="2 6">Transcription elongation factor GreA</fullName>
    </recommendedName>
</protein>
<dbReference type="GO" id="GO:0070063">
    <property type="term" value="F:RNA polymerase binding"/>
    <property type="evidence" value="ECO:0007669"/>
    <property type="project" value="InterPro"/>
</dbReference>
<dbReference type="Proteomes" id="UP000810292">
    <property type="component" value="Unassembled WGS sequence"/>
</dbReference>
<keyword evidence="7" id="KW-0175">Coiled coil</keyword>
<dbReference type="SUPFAM" id="SSF46557">
    <property type="entry name" value="GreA transcript cleavage protein, N-terminal domain"/>
    <property type="match status" value="1"/>
</dbReference>
<reference evidence="10" key="1">
    <citation type="submission" date="2020-10" db="EMBL/GenBank/DDBJ databases">
        <authorList>
            <person name="Gilroy R."/>
        </authorList>
    </citation>
    <scope>NUCLEOTIDE SEQUENCE</scope>
    <source>
        <strain evidence="10">14700</strain>
    </source>
</reference>